<dbReference type="GeneID" id="62194330"/>
<dbReference type="PANTHER" id="PTHR37273:SF1">
    <property type="entry name" value="ADL397C-AP"/>
    <property type="match status" value="1"/>
</dbReference>
<reference evidence="3" key="1">
    <citation type="submission" date="2020-10" db="EMBL/GenBank/DDBJ databases">
        <authorList>
            <person name="Roach M.J.R."/>
        </authorList>
    </citation>
    <scope>NUCLEOTIDE SEQUENCE</scope>
    <source>
        <strain evidence="3">CBS 1945</strain>
    </source>
</reference>
<dbReference type="InterPro" id="IPR055343">
    <property type="entry name" value="CREG_beta-barrel"/>
</dbReference>
<sequence>MGLTQSLSIHKDDAKSKIMGYHDVDTAARVARTLVFRESLANLNTLDVESGYPVGFVEYYADCQQDGQPLMLMIDVSSSEKNIEAGSNSSLTIRVGDHQPNDFADPHYRGMVPFSVAGAPRINLKGHLVEYDATPEDKVCFGRRHREAVSWYPSTSLHESRWVKFEIDSVYLIGGFGDRAYIGDIPVDTYLAAEPFPERKGPHRSHRGHGDHRGRGDRRNDRVHGDLKGYEDLQDLKAAISAVAIVGVASLIFRTYPHLKPLFLCCNKDSESEEDNKPLSDSTVVVDKEIEEWTDKQLKEFLKENEVIVPESATHSELVAFVQQIQK</sequence>
<gene>
    <name evidence="3" type="ORF">FOA43_000929</name>
</gene>
<evidence type="ECO:0000313" key="4">
    <source>
        <dbReference type="Proteomes" id="UP000662931"/>
    </source>
</evidence>
<feature type="region of interest" description="Disordered" evidence="1">
    <location>
        <begin position="196"/>
        <end position="223"/>
    </location>
</feature>
<accession>A0A875RTL5</accession>
<dbReference type="Pfam" id="PF10281">
    <property type="entry name" value="Ish1"/>
    <property type="match status" value="1"/>
</dbReference>
<evidence type="ECO:0000259" key="2">
    <source>
        <dbReference type="Pfam" id="PF13883"/>
    </source>
</evidence>
<dbReference type="EMBL" id="CP064812">
    <property type="protein sequence ID" value="QPG73617.1"/>
    <property type="molecule type" value="Genomic_DNA"/>
</dbReference>
<dbReference type="InterPro" id="IPR018803">
    <property type="entry name" value="Ish1/Msc1-like"/>
</dbReference>
<dbReference type="PANTHER" id="PTHR37273">
    <property type="entry name" value="CHROMOSOME 8, WHOLE GENOME SHOTGUN SEQUENCE"/>
    <property type="match status" value="1"/>
</dbReference>
<organism evidence="3 4">
    <name type="scientific">Eeniella nana</name>
    <name type="common">Yeast</name>
    <name type="synonym">Brettanomyces nanus</name>
    <dbReference type="NCBI Taxonomy" id="13502"/>
    <lineage>
        <taxon>Eukaryota</taxon>
        <taxon>Fungi</taxon>
        <taxon>Dikarya</taxon>
        <taxon>Ascomycota</taxon>
        <taxon>Saccharomycotina</taxon>
        <taxon>Pichiomycetes</taxon>
        <taxon>Pichiales</taxon>
        <taxon>Pichiaceae</taxon>
        <taxon>Brettanomyces</taxon>
    </lineage>
</organism>
<feature type="compositionally biased region" description="Basic residues" evidence="1">
    <location>
        <begin position="201"/>
        <end position="210"/>
    </location>
</feature>
<name>A0A875RTL5_EENNA</name>
<dbReference type="SUPFAM" id="SSF50475">
    <property type="entry name" value="FMN-binding split barrel"/>
    <property type="match status" value="1"/>
</dbReference>
<proteinExistence type="predicted"/>
<evidence type="ECO:0000313" key="3">
    <source>
        <dbReference type="EMBL" id="QPG73617.1"/>
    </source>
</evidence>
<dbReference type="OrthoDB" id="2138282at2759"/>
<dbReference type="Gene3D" id="2.30.110.10">
    <property type="entry name" value="Electron Transport, Fmn-binding Protein, Chain A"/>
    <property type="match status" value="1"/>
</dbReference>
<dbReference type="RefSeq" id="XP_038777182.1">
    <property type="nucleotide sequence ID" value="XM_038921254.1"/>
</dbReference>
<dbReference type="Proteomes" id="UP000662931">
    <property type="component" value="Chromosome 1"/>
</dbReference>
<dbReference type="AlphaFoldDB" id="A0A875RTL5"/>
<dbReference type="KEGG" id="bnn:FOA43_000929"/>
<keyword evidence="4" id="KW-1185">Reference proteome</keyword>
<dbReference type="Pfam" id="PF13883">
    <property type="entry name" value="CREG_beta-barrel"/>
    <property type="match status" value="1"/>
</dbReference>
<feature type="domain" description="CREG-like beta-barrel" evidence="2">
    <location>
        <begin position="23"/>
        <end position="191"/>
    </location>
</feature>
<evidence type="ECO:0000256" key="1">
    <source>
        <dbReference type="SAM" id="MobiDB-lite"/>
    </source>
</evidence>
<feature type="compositionally biased region" description="Basic and acidic residues" evidence="1">
    <location>
        <begin position="211"/>
        <end position="223"/>
    </location>
</feature>
<dbReference type="InterPro" id="IPR012349">
    <property type="entry name" value="Split_barrel_FMN-bd"/>
</dbReference>
<protein>
    <recommendedName>
        <fullName evidence="2">CREG-like beta-barrel domain-containing protein</fullName>
    </recommendedName>
</protein>